<dbReference type="GO" id="GO:0019905">
    <property type="term" value="F:syntaxin binding"/>
    <property type="evidence" value="ECO:0007669"/>
    <property type="project" value="TreeGrafter"/>
</dbReference>
<keyword evidence="5" id="KW-0653">Protein transport</keyword>
<dbReference type="GO" id="GO:0005774">
    <property type="term" value="C:vacuolar membrane"/>
    <property type="evidence" value="ECO:0007669"/>
    <property type="project" value="TreeGrafter"/>
</dbReference>
<feature type="compositionally biased region" description="Basic residues" evidence="9">
    <location>
        <begin position="1"/>
        <end position="14"/>
    </location>
</feature>
<dbReference type="Gene3D" id="1.25.40.10">
    <property type="entry name" value="Tetratricopeptide repeat domain"/>
    <property type="match status" value="1"/>
</dbReference>
<keyword evidence="4" id="KW-0931">ER-Golgi transport</keyword>
<accession>A0A6A4VZ28</accession>
<dbReference type="GO" id="GO:0031201">
    <property type="term" value="C:SNARE complex"/>
    <property type="evidence" value="ECO:0007669"/>
    <property type="project" value="TreeGrafter"/>
</dbReference>
<comment type="caution">
    <text evidence="10">The sequence shown here is derived from an EMBL/GenBank/DDBJ whole genome shotgun (WGS) entry which is preliminary data.</text>
</comment>
<sequence>MNITRQRRATRRCGRTPSVGTPSPRRPTVTSRTAPCSPAAKCYEQGILMSKELGDLATVVTLCERAAQLYQQHGSPESAAQCLEKAAKIVETPRPADAVPLYQPNYVSKVCRLLVRLGRYDEAVSAALREMGYQQEMEDAAQCGRLTVVLVLLHLARDDVVAARKAFDEWGTYCEREEVATLTTLLEGYEDEDPELARRALNSSFIKHMDIDYAKLAKSLKLPEQTVNPVKEAPAASTEPAAADLPAQFGSVSVSEPAAAGQGDPGDTDAPAPAPAPAPAEPAEPAAAPAEPAGPADDDDDEYSGGLC</sequence>
<evidence type="ECO:0000313" key="11">
    <source>
        <dbReference type="Proteomes" id="UP000440578"/>
    </source>
</evidence>
<evidence type="ECO:0000313" key="10">
    <source>
        <dbReference type="EMBL" id="KAF0295138.1"/>
    </source>
</evidence>
<comment type="similarity">
    <text evidence="2">Belongs to the SNAP family.</text>
</comment>
<keyword evidence="6" id="KW-0472">Membrane</keyword>
<keyword evidence="11" id="KW-1185">Reference proteome</keyword>
<comment type="subcellular location">
    <subcellularLocation>
        <location evidence="1">Membrane</location>
        <topology evidence="1">Peripheral membrane protein</topology>
    </subcellularLocation>
</comment>
<evidence type="ECO:0000256" key="5">
    <source>
        <dbReference type="ARBA" id="ARBA00022927"/>
    </source>
</evidence>
<gene>
    <name evidence="10" type="primary">Napg</name>
    <name evidence="10" type="ORF">FJT64_007271</name>
</gene>
<dbReference type="PANTHER" id="PTHR13768">
    <property type="entry name" value="SOLUBLE NSF ATTACHMENT PROTEIN SNAP"/>
    <property type="match status" value="1"/>
</dbReference>
<evidence type="ECO:0000256" key="7">
    <source>
        <dbReference type="ARBA" id="ARBA00040047"/>
    </source>
</evidence>
<feature type="region of interest" description="Disordered" evidence="9">
    <location>
        <begin position="1"/>
        <end position="36"/>
    </location>
</feature>
<feature type="compositionally biased region" description="Low complexity" evidence="9">
    <location>
        <begin position="283"/>
        <end position="295"/>
    </location>
</feature>
<dbReference type="PANTHER" id="PTHR13768:SF2">
    <property type="entry name" value="GAMMA-SOLUBLE NSF ATTACHMENT PROTEIN"/>
    <property type="match status" value="1"/>
</dbReference>
<dbReference type="GO" id="GO:0006886">
    <property type="term" value="P:intracellular protein transport"/>
    <property type="evidence" value="ECO:0007669"/>
    <property type="project" value="InterPro"/>
</dbReference>
<proteinExistence type="inferred from homology"/>
<dbReference type="GO" id="GO:0005483">
    <property type="term" value="F:soluble NSF attachment protein activity"/>
    <property type="evidence" value="ECO:0007669"/>
    <property type="project" value="TreeGrafter"/>
</dbReference>
<dbReference type="AlphaFoldDB" id="A0A6A4VZ28"/>
<keyword evidence="3" id="KW-0813">Transport</keyword>
<organism evidence="10 11">
    <name type="scientific">Amphibalanus amphitrite</name>
    <name type="common">Striped barnacle</name>
    <name type="synonym">Balanus amphitrite</name>
    <dbReference type="NCBI Taxonomy" id="1232801"/>
    <lineage>
        <taxon>Eukaryota</taxon>
        <taxon>Metazoa</taxon>
        <taxon>Ecdysozoa</taxon>
        <taxon>Arthropoda</taxon>
        <taxon>Crustacea</taxon>
        <taxon>Multicrustacea</taxon>
        <taxon>Cirripedia</taxon>
        <taxon>Thoracica</taxon>
        <taxon>Thoracicalcarea</taxon>
        <taxon>Balanomorpha</taxon>
        <taxon>Balanoidea</taxon>
        <taxon>Balanidae</taxon>
        <taxon>Amphibalaninae</taxon>
        <taxon>Amphibalanus</taxon>
    </lineage>
</organism>
<evidence type="ECO:0000256" key="6">
    <source>
        <dbReference type="ARBA" id="ARBA00023136"/>
    </source>
</evidence>
<feature type="compositionally biased region" description="Acidic residues" evidence="9">
    <location>
        <begin position="296"/>
        <end position="308"/>
    </location>
</feature>
<dbReference type="InterPro" id="IPR011990">
    <property type="entry name" value="TPR-like_helical_dom_sf"/>
</dbReference>
<evidence type="ECO:0000256" key="4">
    <source>
        <dbReference type="ARBA" id="ARBA00022892"/>
    </source>
</evidence>
<dbReference type="SUPFAM" id="SSF48452">
    <property type="entry name" value="TPR-like"/>
    <property type="match status" value="1"/>
</dbReference>
<dbReference type="Proteomes" id="UP000440578">
    <property type="component" value="Unassembled WGS sequence"/>
</dbReference>
<name>A0A6A4VZ28_AMPAM</name>
<dbReference type="EMBL" id="VIIS01001636">
    <property type="protein sequence ID" value="KAF0295138.1"/>
    <property type="molecule type" value="Genomic_DNA"/>
</dbReference>
<dbReference type="InterPro" id="IPR000744">
    <property type="entry name" value="NSF_attach"/>
</dbReference>
<reference evidence="10 11" key="1">
    <citation type="submission" date="2019-07" db="EMBL/GenBank/DDBJ databases">
        <title>Draft genome assembly of a fouling barnacle, Amphibalanus amphitrite (Darwin, 1854): The first reference genome for Thecostraca.</title>
        <authorList>
            <person name="Kim W."/>
        </authorList>
    </citation>
    <scope>NUCLEOTIDE SEQUENCE [LARGE SCALE GENOMIC DNA]</scope>
    <source>
        <strain evidence="10">SNU_AA5</strain>
        <tissue evidence="10">Soma without cirri and trophi</tissue>
    </source>
</reference>
<feature type="compositionally biased region" description="Pro residues" evidence="9">
    <location>
        <begin position="272"/>
        <end position="282"/>
    </location>
</feature>
<feature type="region of interest" description="Disordered" evidence="9">
    <location>
        <begin position="250"/>
        <end position="308"/>
    </location>
</feature>
<evidence type="ECO:0000256" key="1">
    <source>
        <dbReference type="ARBA" id="ARBA00004170"/>
    </source>
</evidence>
<evidence type="ECO:0000256" key="3">
    <source>
        <dbReference type="ARBA" id="ARBA00022448"/>
    </source>
</evidence>
<evidence type="ECO:0000256" key="2">
    <source>
        <dbReference type="ARBA" id="ARBA00010050"/>
    </source>
</evidence>
<protein>
    <recommendedName>
        <fullName evidence="7">Gamma-soluble NSF attachment protein</fullName>
    </recommendedName>
    <alternativeName>
        <fullName evidence="8">N-ethylmaleimide-sensitive factor attachment protein gamma</fullName>
    </alternativeName>
</protein>
<evidence type="ECO:0000256" key="8">
    <source>
        <dbReference type="ARBA" id="ARBA00042485"/>
    </source>
</evidence>
<evidence type="ECO:0000256" key="9">
    <source>
        <dbReference type="SAM" id="MobiDB-lite"/>
    </source>
</evidence>
<dbReference type="GO" id="GO:0016192">
    <property type="term" value="P:vesicle-mediated transport"/>
    <property type="evidence" value="ECO:0007669"/>
    <property type="project" value="UniProtKB-KW"/>
</dbReference>
<dbReference type="OrthoDB" id="26569at2759"/>